<dbReference type="Pfam" id="PF00535">
    <property type="entry name" value="Glycos_transf_2"/>
    <property type="match status" value="1"/>
</dbReference>
<dbReference type="CDD" id="cd02511">
    <property type="entry name" value="Beta4Glucosyltransferase"/>
    <property type="match status" value="1"/>
</dbReference>
<dbReference type="InterPro" id="IPR001173">
    <property type="entry name" value="Glyco_trans_2-like"/>
</dbReference>
<dbReference type="RefSeq" id="WP_338776586.1">
    <property type="nucleotide sequence ID" value="NZ_CP147407.1"/>
</dbReference>
<dbReference type="InterPro" id="IPR029044">
    <property type="entry name" value="Nucleotide-diphossugar_trans"/>
</dbReference>
<dbReference type="GO" id="GO:0016757">
    <property type="term" value="F:glycosyltransferase activity"/>
    <property type="evidence" value="ECO:0007669"/>
    <property type="project" value="UniProtKB-KW"/>
</dbReference>
<dbReference type="Gene3D" id="3.90.550.10">
    <property type="entry name" value="Spore Coat Polysaccharide Biosynthesis Protein SpsA, Chain A"/>
    <property type="match status" value="1"/>
</dbReference>
<keyword evidence="2" id="KW-0328">Glycosyltransferase</keyword>
<evidence type="ECO:0000259" key="1">
    <source>
        <dbReference type="Pfam" id="PF00535"/>
    </source>
</evidence>
<reference evidence="2 3" key="1">
    <citation type="submission" date="2024-02" db="EMBL/GenBank/DDBJ databases">
        <title>Seven novel Bacillus-like species.</title>
        <authorList>
            <person name="Liu G."/>
        </authorList>
    </citation>
    <scope>NUCLEOTIDE SEQUENCE [LARGE SCALE GENOMIC DNA]</scope>
    <source>
        <strain evidence="2 3">FJAT-52054</strain>
    </source>
</reference>
<sequence length="368" mass="43278">MVTISLCMIVKNEEDVIGRCLESVKDLVDEIIIVDTGSTDQTKKIVSSFTKKIYDFKWIDDFAKARNFSFKKATKEYILWLDADDIFLEEDRKKLGQLKKNLDPSVDSVSMFYNLTMDENGKPVMRLRRNRLVKRSKGFKWIGPVHEYLEVGGHIITSDAAVTHASIHHDSDRNLRIYENRLKQGEKFSPRDLYYFANELKDHQQYKRAVEYYEKFLSDGKGWIEDNLAACGKLADCYHELSNQEKMIYSVLRSFKYESPRPEFCCRLAYTFFEKMDYHSAIYWYKQAAAIGVLASSWGMQNQAYADWIPHIQLCVCYDRLGDYKLSQYHNEQAGSIRPENPQYLHNKRYLEQVFALQNKKESHNEQE</sequence>
<dbReference type="InterPro" id="IPR011990">
    <property type="entry name" value="TPR-like_helical_dom_sf"/>
</dbReference>
<organism evidence="2 3">
    <name type="scientific">Metabacillus sediminis</name>
    <dbReference type="NCBI Taxonomy" id="3117746"/>
    <lineage>
        <taxon>Bacteria</taxon>
        <taxon>Bacillati</taxon>
        <taxon>Bacillota</taxon>
        <taxon>Bacilli</taxon>
        <taxon>Bacillales</taxon>
        <taxon>Bacillaceae</taxon>
        <taxon>Metabacillus</taxon>
    </lineage>
</organism>
<dbReference type="PANTHER" id="PTHR43630:SF2">
    <property type="entry name" value="GLYCOSYLTRANSFERASE"/>
    <property type="match status" value="1"/>
</dbReference>
<dbReference type="SUPFAM" id="SSF53448">
    <property type="entry name" value="Nucleotide-diphospho-sugar transferases"/>
    <property type="match status" value="1"/>
</dbReference>
<dbReference type="Proteomes" id="UP001377337">
    <property type="component" value="Chromosome"/>
</dbReference>
<dbReference type="PANTHER" id="PTHR43630">
    <property type="entry name" value="POLY-BETA-1,6-N-ACETYL-D-GLUCOSAMINE SYNTHASE"/>
    <property type="match status" value="1"/>
</dbReference>
<proteinExistence type="predicted"/>
<evidence type="ECO:0000313" key="2">
    <source>
        <dbReference type="EMBL" id="WXB95204.1"/>
    </source>
</evidence>
<keyword evidence="3" id="KW-1185">Reference proteome</keyword>
<evidence type="ECO:0000313" key="3">
    <source>
        <dbReference type="Proteomes" id="UP001377337"/>
    </source>
</evidence>
<dbReference type="SUPFAM" id="SSF81901">
    <property type="entry name" value="HCP-like"/>
    <property type="match status" value="1"/>
</dbReference>
<dbReference type="EMBL" id="CP147407">
    <property type="protein sequence ID" value="WXB95204.1"/>
    <property type="molecule type" value="Genomic_DNA"/>
</dbReference>
<keyword evidence="2" id="KW-0808">Transferase</keyword>
<dbReference type="Gene3D" id="1.25.40.10">
    <property type="entry name" value="Tetratricopeptide repeat domain"/>
    <property type="match status" value="1"/>
</dbReference>
<feature type="domain" description="Glycosyltransferase 2-like" evidence="1">
    <location>
        <begin position="5"/>
        <end position="126"/>
    </location>
</feature>
<name>A0ABZ2NCP8_9BACI</name>
<gene>
    <name evidence="2" type="ORF">WCV65_11505</name>
</gene>
<accession>A0ABZ2NCP8</accession>
<protein>
    <submittedName>
        <fullName evidence="2">Glycosyltransferase</fullName>
        <ecNumber evidence="2">2.4.-.-</ecNumber>
    </submittedName>
</protein>
<dbReference type="EC" id="2.4.-.-" evidence="2"/>